<keyword evidence="2" id="KW-0472">Membrane</keyword>
<evidence type="ECO:0000313" key="3">
    <source>
        <dbReference type="EMBL" id="ASP28242.1"/>
    </source>
</evidence>
<accession>A0A222EP38</accession>
<keyword evidence="4" id="KW-1185">Reference proteome</keyword>
<dbReference type="RefSeq" id="WP_094048792.1">
    <property type="nucleotide sequence ID" value="NZ_CP022535.1"/>
</dbReference>
<feature type="transmembrane region" description="Helical" evidence="2">
    <location>
        <begin position="12"/>
        <end position="37"/>
    </location>
</feature>
<evidence type="ECO:0000313" key="4">
    <source>
        <dbReference type="Proteomes" id="UP000203229"/>
    </source>
</evidence>
<keyword evidence="2" id="KW-0812">Transmembrane</keyword>
<dbReference type="EMBL" id="CP022535">
    <property type="protein sequence ID" value="ASP28242.1"/>
    <property type="molecule type" value="Genomic_DNA"/>
</dbReference>
<proteinExistence type="predicted"/>
<feature type="transmembrane region" description="Helical" evidence="2">
    <location>
        <begin position="43"/>
        <end position="69"/>
    </location>
</feature>
<dbReference type="KEGG" id="scou:SCORR_v1c04700"/>
<organism evidence="3 4">
    <name type="scientific">Spiroplasma corruscae</name>
    <dbReference type="NCBI Taxonomy" id="216934"/>
    <lineage>
        <taxon>Bacteria</taxon>
        <taxon>Bacillati</taxon>
        <taxon>Mycoplasmatota</taxon>
        <taxon>Mollicutes</taxon>
        <taxon>Entomoplasmatales</taxon>
        <taxon>Spiroplasmataceae</taxon>
        <taxon>Spiroplasma</taxon>
    </lineage>
</organism>
<dbReference type="AlphaFoldDB" id="A0A222EP38"/>
<evidence type="ECO:0000256" key="2">
    <source>
        <dbReference type="SAM" id="Phobius"/>
    </source>
</evidence>
<protein>
    <submittedName>
        <fullName evidence="3">Uncharacterized protein</fullName>
    </submittedName>
</protein>
<gene>
    <name evidence="3" type="ORF">SCORR_v1c04700</name>
</gene>
<name>A0A222EP38_9MOLU</name>
<reference evidence="3 4" key="1">
    <citation type="submission" date="2017-07" db="EMBL/GenBank/DDBJ databases">
        <title>Complete genome sequence of Spiroplasma corruscae EC-1 (DSM 19793).</title>
        <authorList>
            <person name="Tsai Y.-M."/>
            <person name="Lo W.-S."/>
            <person name="Kuo C.-H."/>
        </authorList>
    </citation>
    <scope>NUCLEOTIDE SEQUENCE [LARGE SCALE GENOMIC DNA]</scope>
    <source>
        <strain evidence="3 4">EC-1</strain>
    </source>
</reference>
<keyword evidence="2" id="KW-1133">Transmembrane helix</keyword>
<dbReference type="Proteomes" id="UP000203229">
    <property type="component" value="Chromosome"/>
</dbReference>
<dbReference type="OrthoDB" id="9859466at2"/>
<sequence length="137" mass="15619">MFKALLKNPKRVARNLIIISIAWLLGAVVLALLFFYVNVPVPVWAASLISIGGEFLIMFFVIAILGFLANKRDAELRRRFMNETQYNQSNKFAQANGIDVASTDRNVKDIKKEMKALSSELYHAQERDKNLKLAKKF</sequence>
<evidence type="ECO:0000256" key="1">
    <source>
        <dbReference type="SAM" id="Coils"/>
    </source>
</evidence>
<keyword evidence="1" id="KW-0175">Coiled coil</keyword>
<feature type="coiled-coil region" evidence="1">
    <location>
        <begin position="100"/>
        <end position="127"/>
    </location>
</feature>